<feature type="transmembrane region" description="Helical" evidence="9">
    <location>
        <begin position="186"/>
        <end position="212"/>
    </location>
</feature>
<keyword evidence="6" id="KW-0029">Amino-acid transport</keyword>
<dbReference type="PANTHER" id="PTHR30614">
    <property type="entry name" value="MEMBRANE COMPONENT OF AMINO ACID ABC TRANSPORTER"/>
    <property type="match status" value="1"/>
</dbReference>
<proteinExistence type="inferred from homology"/>
<keyword evidence="5 9" id="KW-0812">Transmembrane</keyword>
<reference evidence="11 12" key="1">
    <citation type="submission" date="2017-09" db="EMBL/GenBank/DDBJ databases">
        <title>Bacterial strain isolated from the female urinary microbiota.</title>
        <authorList>
            <person name="Thomas-White K."/>
            <person name="Kumar N."/>
            <person name="Forster S."/>
            <person name="Putonti C."/>
            <person name="Lawley T."/>
            <person name="Wolfe A.J."/>
        </authorList>
    </citation>
    <scope>NUCLEOTIDE SEQUENCE [LARGE SCALE GENOMIC DNA]</scope>
    <source>
        <strain evidence="11 12">UMB1301</strain>
    </source>
</reference>
<dbReference type="GO" id="GO:0022857">
    <property type="term" value="F:transmembrane transporter activity"/>
    <property type="evidence" value="ECO:0007669"/>
    <property type="project" value="InterPro"/>
</dbReference>
<dbReference type="Proteomes" id="UP000235598">
    <property type="component" value="Unassembled WGS sequence"/>
</dbReference>
<keyword evidence="7 9" id="KW-1133">Transmembrane helix</keyword>
<sequence length="220" mass="23710">MDFADLLMLFLSGVWGTVKLFGVTLVGCLVLGSILAAMRVSPTPVLRAAASVYITTVRNTPLTLVMFFCVFGLPFLDIRASRDSAINSFVLACIALIAYTSCFVAEVLRSGISTIPVGQAEAARAIGLNFGQTLRYIIMPQAFRTVIPPLGSVIIAMLKNTSIASAFNNREIISAMRNAIEVRGDITLLVIAGAAVSYLVLALILGRVFTILENKWVIHR</sequence>
<keyword evidence="8 9" id="KW-0472">Membrane</keyword>
<dbReference type="AlphaFoldDB" id="A0A2N6VR06"/>
<comment type="subcellular location">
    <subcellularLocation>
        <location evidence="1 9">Cell membrane</location>
        <topology evidence="1 9">Multi-pass membrane protein</topology>
    </subcellularLocation>
</comment>
<evidence type="ECO:0000313" key="11">
    <source>
        <dbReference type="EMBL" id="PMD06537.1"/>
    </source>
</evidence>
<organism evidence="11 12">
    <name type="scientific">Brevibacterium paucivorans</name>
    <dbReference type="NCBI Taxonomy" id="170994"/>
    <lineage>
        <taxon>Bacteria</taxon>
        <taxon>Bacillati</taxon>
        <taxon>Actinomycetota</taxon>
        <taxon>Actinomycetes</taxon>
        <taxon>Micrococcales</taxon>
        <taxon>Brevibacteriaceae</taxon>
        <taxon>Brevibacterium</taxon>
    </lineage>
</organism>
<evidence type="ECO:0000256" key="5">
    <source>
        <dbReference type="ARBA" id="ARBA00022692"/>
    </source>
</evidence>
<evidence type="ECO:0000259" key="10">
    <source>
        <dbReference type="PROSITE" id="PS50928"/>
    </source>
</evidence>
<comment type="similarity">
    <text evidence="2">Belongs to the binding-protein-dependent transport system permease family. HisMQ subfamily.</text>
</comment>
<dbReference type="SUPFAM" id="SSF161098">
    <property type="entry name" value="MetI-like"/>
    <property type="match status" value="1"/>
</dbReference>
<dbReference type="InterPro" id="IPR000515">
    <property type="entry name" value="MetI-like"/>
</dbReference>
<dbReference type="GO" id="GO:0043190">
    <property type="term" value="C:ATP-binding cassette (ABC) transporter complex"/>
    <property type="evidence" value="ECO:0007669"/>
    <property type="project" value="InterPro"/>
</dbReference>
<dbReference type="CDD" id="cd06261">
    <property type="entry name" value="TM_PBP2"/>
    <property type="match status" value="1"/>
</dbReference>
<keyword evidence="4" id="KW-1003">Cell membrane</keyword>
<protein>
    <submittedName>
        <fullName evidence="11">Amino acid ABC transporter permease</fullName>
    </submittedName>
</protein>
<comment type="caution">
    <text evidence="11">The sequence shown here is derived from an EMBL/GenBank/DDBJ whole genome shotgun (WGS) entry which is preliminary data.</text>
</comment>
<dbReference type="Gene3D" id="1.10.3720.10">
    <property type="entry name" value="MetI-like"/>
    <property type="match status" value="1"/>
</dbReference>
<dbReference type="NCBIfam" id="TIGR01726">
    <property type="entry name" value="HEQRo_perm_3TM"/>
    <property type="match status" value="1"/>
</dbReference>
<dbReference type="OrthoDB" id="3181282at2"/>
<evidence type="ECO:0000313" key="12">
    <source>
        <dbReference type="Proteomes" id="UP000235598"/>
    </source>
</evidence>
<evidence type="ECO:0000256" key="4">
    <source>
        <dbReference type="ARBA" id="ARBA00022475"/>
    </source>
</evidence>
<evidence type="ECO:0000256" key="7">
    <source>
        <dbReference type="ARBA" id="ARBA00022989"/>
    </source>
</evidence>
<feature type="transmembrane region" description="Helical" evidence="9">
    <location>
        <begin position="50"/>
        <end position="73"/>
    </location>
</feature>
<name>A0A2N6VR06_9MICO</name>
<dbReference type="Pfam" id="PF00528">
    <property type="entry name" value="BPD_transp_1"/>
    <property type="match status" value="1"/>
</dbReference>
<evidence type="ECO:0000256" key="8">
    <source>
        <dbReference type="ARBA" id="ARBA00023136"/>
    </source>
</evidence>
<dbReference type="InterPro" id="IPR043429">
    <property type="entry name" value="ArtM/GltK/GlnP/TcyL/YhdX-like"/>
</dbReference>
<dbReference type="GO" id="GO:0006865">
    <property type="term" value="P:amino acid transport"/>
    <property type="evidence" value="ECO:0007669"/>
    <property type="project" value="UniProtKB-KW"/>
</dbReference>
<evidence type="ECO:0000256" key="2">
    <source>
        <dbReference type="ARBA" id="ARBA00010072"/>
    </source>
</evidence>
<feature type="transmembrane region" description="Helical" evidence="9">
    <location>
        <begin position="85"/>
        <end position="105"/>
    </location>
</feature>
<accession>A0A2N6VR06</accession>
<feature type="domain" description="ABC transmembrane type-1" evidence="10">
    <location>
        <begin position="14"/>
        <end position="209"/>
    </location>
</feature>
<feature type="transmembrane region" description="Helical" evidence="9">
    <location>
        <begin position="20"/>
        <end position="38"/>
    </location>
</feature>
<gene>
    <name evidence="11" type="ORF">CJ199_04020</name>
</gene>
<keyword evidence="3 9" id="KW-0813">Transport</keyword>
<evidence type="ECO:0000256" key="9">
    <source>
        <dbReference type="RuleBase" id="RU363032"/>
    </source>
</evidence>
<dbReference type="PANTHER" id="PTHR30614:SF37">
    <property type="entry name" value="AMINO-ACID ABC TRANSPORTER PERMEASE PROTEIN YHDX-RELATED"/>
    <property type="match status" value="1"/>
</dbReference>
<evidence type="ECO:0000256" key="1">
    <source>
        <dbReference type="ARBA" id="ARBA00004651"/>
    </source>
</evidence>
<dbReference type="PROSITE" id="PS50928">
    <property type="entry name" value="ABC_TM1"/>
    <property type="match status" value="1"/>
</dbReference>
<evidence type="ECO:0000256" key="6">
    <source>
        <dbReference type="ARBA" id="ARBA00022970"/>
    </source>
</evidence>
<dbReference type="EMBL" id="PNHK01000001">
    <property type="protein sequence ID" value="PMD06537.1"/>
    <property type="molecule type" value="Genomic_DNA"/>
</dbReference>
<dbReference type="RefSeq" id="WP_102238181.1">
    <property type="nucleotide sequence ID" value="NZ_PNHK01000001.1"/>
</dbReference>
<dbReference type="InterPro" id="IPR010065">
    <property type="entry name" value="AA_ABC_transptr_permease_3TM"/>
</dbReference>
<dbReference type="InterPro" id="IPR035906">
    <property type="entry name" value="MetI-like_sf"/>
</dbReference>
<evidence type="ECO:0000256" key="3">
    <source>
        <dbReference type="ARBA" id="ARBA00022448"/>
    </source>
</evidence>